<reference evidence="14" key="1">
    <citation type="submission" date="2018-11" db="EMBL/GenBank/DDBJ databases">
        <authorList>
            <person name="Alioto T."/>
            <person name="Alioto T."/>
        </authorList>
    </citation>
    <scope>NUCLEOTIDE SEQUENCE</scope>
</reference>
<dbReference type="EC" id="2.7.10.2" evidence="1"/>
<dbReference type="PANTHER" id="PTHR24418">
    <property type="entry name" value="TYROSINE-PROTEIN KINASE"/>
    <property type="match status" value="1"/>
</dbReference>
<dbReference type="EMBL" id="UYJE01008326">
    <property type="protein sequence ID" value="VDI62993.1"/>
    <property type="molecule type" value="Genomic_DNA"/>
</dbReference>
<organism evidence="14 15">
    <name type="scientific">Mytilus galloprovincialis</name>
    <name type="common">Mediterranean mussel</name>
    <dbReference type="NCBI Taxonomy" id="29158"/>
    <lineage>
        <taxon>Eukaryota</taxon>
        <taxon>Metazoa</taxon>
        <taxon>Spiralia</taxon>
        <taxon>Lophotrochozoa</taxon>
        <taxon>Mollusca</taxon>
        <taxon>Bivalvia</taxon>
        <taxon>Autobranchia</taxon>
        <taxon>Pteriomorphia</taxon>
        <taxon>Mytilida</taxon>
        <taxon>Mytiloidea</taxon>
        <taxon>Mytilidae</taxon>
        <taxon>Mytilinae</taxon>
        <taxon>Mytilus</taxon>
    </lineage>
</organism>
<comment type="caution">
    <text evidence="14">The sequence shown here is derived from an EMBL/GenBank/DDBJ whole genome shotgun (WGS) entry which is preliminary data.</text>
</comment>
<dbReference type="Gene3D" id="1.10.510.10">
    <property type="entry name" value="Transferase(Phosphotransferase) domain 1"/>
    <property type="match status" value="2"/>
</dbReference>
<dbReference type="InterPro" id="IPR000315">
    <property type="entry name" value="Znf_B-box"/>
</dbReference>
<feature type="domain" description="SH3" evidence="11">
    <location>
        <begin position="540"/>
        <end position="599"/>
    </location>
</feature>
<dbReference type="GO" id="GO:0004715">
    <property type="term" value="F:non-membrane spanning protein tyrosine kinase activity"/>
    <property type="evidence" value="ECO:0007669"/>
    <property type="project" value="UniProtKB-EC"/>
</dbReference>
<evidence type="ECO:0000256" key="9">
    <source>
        <dbReference type="PROSITE-ProRule" id="PRU00192"/>
    </source>
</evidence>
<dbReference type="CDD" id="cd19757">
    <property type="entry name" value="Bbox1"/>
    <property type="match status" value="1"/>
</dbReference>
<evidence type="ECO:0000256" key="5">
    <source>
        <dbReference type="ARBA" id="ARBA00022777"/>
    </source>
</evidence>
<feature type="domain" description="B box-type" evidence="13">
    <location>
        <begin position="2"/>
        <end position="52"/>
    </location>
</feature>
<keyword evidence="10" id="KW-0175">Coiled coil</keyword>
<dbReference type="PRINTS" id="PR00452">
    <property type="entry name" value="SH3DOMAIN"/>
</dbReference>
<evidence type="ECO:0000256" key="3">
    <source>
        <dbReference type="ARBA" id="ARBA00022679"/>
    </source>
</evidence>
<dbReference type="InterPro" id="IPR001245">
    <property type="entry name" value="Ser-Thr/Tyr_kinase_cat_dom"/>
</dbReference>
<keyword evidence="5" id="KW-0418">Kinase</keyword>
<keyword evidence="2 9" id="KW-0728">SH3 domain</keyword>
<name>A0A8B6GFD7_MYTGA</name>
<dbReference type="InterPro" id="IPR000719">
    <property type="entry name" value="Prot_kinase_dom"/>
</dbReference>
<dbReference type="Gene3D" id="3.30.160.60">
    <property type="entry name" value="Classic Zinc Finger"/>
    <property type="match status" value="1"/>
</dbReference>
<dbReference type="GO" id="GO:0005524">
    <property type="term" value="F:ATP binding"/>
    <property type="evidence" value="ECO:0007669"/>
    <property type="project" value="UniProtKB-KW"/>
</dbReference>
<evidence type="ECO:0000256" key="6">
    <source>
        <dbReference type="ARBA" id="ARBA00022840"/>
    </source>
</evidence>
<dbReference type="InterPro" id="IPR036028">
    <property type="entry name" value="SH3-like_dom_sf"/>
</dbReference>
<dbReference type="InterPro" id="IPR050198">
    <property type="entry name" value="Non-receptor_tyrosine_kinases"/>
</dbReference>
<dbReference type="InterPro" id="IPR011009">
    <property type="entry name" value="Kinase-like_dom_sf"/>
</dbReference>
<dbReference type="PROSITE" id="PS50119">
    <property type="entry name" value="ZF_BBOX"/>
    <property type="match status" value="1"/>
</dbReference>
<keyword evidence="15" id="KW-1185">Reference proteome</keyword>
<dbReference type="PRINTS" id="PR00499">
    <property type="entry name" value="P67PHOX"/>
</dbReference>
<evidence type="ECO:0000256" key="2">
    <source>
        <dbReference type="ARBA" id="ARBA00022443"/>
    </source>
</evidence>
<dbReference type="SUPFAM" id="SSF50044">
    <property type="entry name" value="SH3-domain"/>
    <property type="match status" value="1"/>
</dbReference>
<evidence type="ECO:0000256" key="4">
    <source>
        <dbReference type="ARBA" id="ARBA00022741"/>
    </source>
</evidence>
<dbReference type="OrthoDB" id="6080228at2759"/>
<keyword evidence="3" id="KW-0808">Transferase</keyword>
<evidence type="ECO:0000256" key="8">
    <source>
        <dbReference type="PROSITE-ProRule" id="PRU00024"/>
    </source>
</evidence>
<evidence type="ECO:0000259" key="11">
    <source>
        <dbReference type="PROSITE" id="PS50002"/>
    </source>
</evidence>
<dbReference type="AlphaFoldDB" id="A0A8B6GFD7"/>
<evidence type="ECO:0000256" key="7">
    <source>
        <dbReference type="ARBA" id="ARBA00023137"/>
    </source>
</evidence>
<accession>A0A8B6GFD7</accession>
<keyword evidence="8" id="KW-0862">Zinc</keyword>
<feature type="domain" description="Protein kinase" evidence="12">
    <location>
        <begin position="404"/>
        <end position="698"/>
    </location>
</feature>
<dbReference type="SUPFAM" id="SSF56112">
    <property type="entry name" value="Protein kinase-like (PK-like)"/>
    <property type="match status" value="1"/>
</dbReference>
<evidence type="ECO:0000256" key="1">
    <source>
        <dbReference type="ARBA" id="ARBA00011903"/>
    </source>
</evidence>
<gene>
    <name evidence="14" type="ORF">MGAL_10B002010</name>
</gene>
<evidence type="ECO:0000313" key="14">
    <source>
        <dbReference type="EMBL" id="VDI62993.1"/>
    </source>
</evidence>
<dbReference type="Proteomes" id="UP000596742">
    <property type="component" value="Unassembled WGS sequence"/>
</dbReference>
<evidence type="ECO:0000256" key="10">
    <source>
        <dbReference type="SAM" id="Coils"/>
    </source>
</evidence>
<sequence>MAENEFCTPCSRENGTNTACMFCVDCEEAICSDCNIAHRKNKLTLKHSIIDIQNVSSLPVALVQSSPVCPKHRLFVQDLVCCIHDEICCRPCMLEIHKHCDNVLPVESASLKIKLTGLIDDLVKESKQISSTSNKIVNVGNENIKEISHQEEIISADIGSVKSSFIATVKNVEQKLTKDLTQTVKSNVNEIEKYEQELQELKNRAVVYQQEMDFIRKHASENKALLLIERLKLDLHRDQMKMKSVTSDVRNVKLMYKDTVNYSVKSLGNIVVQNAPCPVKYVPGTDILRRKINYREDSEDHILDRERLSQTEKSKQQEEDIDNSSVYDDIHEVTKQIKKESTYVKSADLARISMEEDHHKTEKLSEKLTDEVYEDISEVSNEISKEPSYVKSAGRHNNLSPSEVMLEHKLSTGYFTETWKGKLRQKITVAVKILKAGAKHISVEQLTETTHENIVKFYGAFEEKASNNIVFQYMSQNLVQYLHSKEGQSLHQTELLAVAAQVARGMSWLETKKIVHCGLQASKILIGENAEAKISGLEYVTTEKVIALYPYVAASSDELSFQKNDVITVIGTEDENWWEGEMKEQRGFFPENYVGAPQKYIKIDPSLFKWYALETLKSGQCCVKSNIWSYGILLVEILTHGQVPYQGIKDTEILSKLKQGYRHPEPNHCPDHLYDRMLKCWNENQEERPTFENLYNFLEDLIFGF</sequence>
<keyword evidence="4" id="KW-0547">Nucleotide-binding</keyword>
<keyword evidence="6" id="KW-0067">ATP-binding</keyword>
<dbReference type="InterPro" id="IPR001452">
    <property type="entry name" value="SH3_domain"/>
</dbReference>
<dbReference type="Pfam" id="PF07714">
    <property type="entry name" value="PK_Tyr_Ser-Thr"/>
    <property type="match status" value="2"/>
</dbReference>
<dbReference type="PROSITE" id="PS50002">
    <property type="entry name" value="SH3"/>
    <property type="match status" value="1"/>
</dbReference>
<keyword evidence="8" id="KW-0863">Zinc-finger</keyword>
<dbReference type="GO" id="GO:0008270">
    <property type="term" value="F:zinc ion binding"/>
    <property type="evidence" value="ECO:0007669"/>
    <property type="project" value="UniProtKB-KW"/>
</dbReference>
<dbReference type="Pfam" id="PF00018">
    <property type="entry name" value="SH3_1"/>
    <property type="match status" value="1"/>
</dbReference>
<evidence type="ECO:0000259" key="13">
    <source>
        <dbReference type="PROSITE" id="PS50119"/>
    </source>
</evidence>
<keyword evidence="7" id="KW-0829">Tyrosine-protein kinase</keyword>
<dbReference type="PROSITE" id="PS50011">
    <property type="entry name" value="PROTEIN_KINASE_DOM"/>
    <property type="match status" value="1"/>
</dbReference>
<evidence type="ECO:0000259" key="12">
    <source>
        <dbReference type="PROSITE" id="PS50011"/>
    </source>
</evidence>
<feature type="coiled-coil region" evidence="10">
    <location>
        <begin position="177"/>
        <end position="218"/>
    </location>
</feature>
<dbReference type="FunFam" id="2.30.30.40:FF:000072">
    <property type="entry name" value="Unconventional Myosin IB"/>
    <property type="match status" value="1"/>
</dbReference>
<evidence type="ECO:0000313" key="15">
    <source>
        <dbReference type="Proteomes" id="UP000596742"/>
    </source>
</evidence>
<dbReference type="SMART" id="SM00326">
    <property type="entry name" value="SH3"/>
    <property type="match status" value="1"/>
</dbReference>
<proteinExistence type="predicted"/>
<keyword evidence="8" id="KW-0479">Metal-binding</keyword>
<dbReference type="Gene3D" id="2.30.30.40">
    <property type="entry name" value="SH3 Domains"/>
    <property type="match status" value="1"/>
</dbReference>
<protein>
    <recommendedName>
        <fullName evidence="1">non-specific protein-tyrosine kinase</fullName>
        <ecNumber evidence="1">2.7.10.2</ecNumber>
    </recommendedName>
</protein>